<evidence type="ECO:0000313" key="3">
    <source>
        <dbReference type="Proteomes" id="UP000008225"/>
    </source>
</evidence>
<feature type="compositionally biased region" description="Basic residues" evidence="1">
    <location>
        <begin position="87"/>
        <end position="104"/>
    </location>
</feature>
<dbReference type="Proteomes" id="UP000008225">
    <property type="component" value="Chromosome 12"/>
</dbReference>
<name>A0A8I3WL67_CALJA</name>
<dbReference type="PANTHER" id="PTHR46254">
    <property type="entry name" value="PROTEIN GVQW1-RELATED"/>
    <property type="match status" value="1"/>
</dbReference>
<dbReference type="Ensembl" id="ENSCJAT00000130525.1">
    <property type="protein sequence ID" value="ENSCJAP00000089783.1"/>
    <property type="gene ID" value="ENSCJAG00000081500.1"/>
</dbReference>
<feature type="region of interest" description="Disordered" evidence="1">
    <location>
        <begin position="1"/>
        <end position="104"/>
    </location>
</feature>
<proteinExistence type="predicted"/>
<sequence length="218" mass="24053">SRIRGWGGHRSPVRLAPAYGSSAERGCASAFRGPWRAESRPPPLEGGARRFWESGATSDRGRDAGSCGSSGGDGGGVTGGPSLSFRPRARRSRRPAAGPRHRRQRDLYTAGVQWCDVGSLQPLPPMFKRFLCLSLLSSWDYRCVPPCLIFVFLLEMGFHHIGHAGLELLTSGDLTASASQSVGITGVRHHAWPEKNFLNMKYRYYQCTILLKNYFSRN</sequence>
<organism evidence="2 3">
    <name type="scientific">Callithrix jacchus</name>
    <name type="common">White-tufted-ear marmoset</name>
    <name type="synonym">Simia Jacchus</name>
    <dbReference type="NCBI Taxonomy" id="9483"/>
    <lineage>
        <taxon>Eukaryota</taxon>
        <taxon>Metazoa</taxon>
        <taxon>Chordata</taxon>
        <taxon>Craniata</taxon>
        <taxon>Vertebrata</taxon>
        <taxon>Euteleostomi</taxon>
        <taxon>Mammalia</taxon>
        <taxon>Eutheria</taxon>
        <taxon>Euarchontoglires</taxon>
        <taxon>Primates</taxon>
        <taxon>Haplorrhini</taxon>
        <taxon>Platyrrhini</taxon>
        <taxon>Cebidae</taxon>
        <taxon>Callitrichinae</taxon>
        <taxon>Callithrix</taxon>
        <taxon>Callithrix</taxon>
    </lineage>
</organism>
<dbReference type="PRINTS" id="PR02045">
    <property type="entry name" value="F138DOMAIN"/>
</dbReference>
<reference evidence="2" key="2">
    <citation type="submission" date="2025-08" db="UniProtKB">
        <authorList>
            <consortium name="Ensembl"/>
        </authorList>
    </citation>
    <scope>IDENTIFICATION</scope>
</reference>
<evidence type="ECO:0000313" key="2">
    <source>
        <dbReference type="Ensembl" id="ENSCJAP00000089783.1"/>
    </source>
</evidence>
<accession>A0A8I3WL67</accession>
<reference evidence="2" key="3">
    <citation type="submission" date="2025-09" db="UniProtKB">
        <authorList>
            <consortium name="Ensembl"/>
        </authorList>
    </citation>
    <scope>IDENTIFICATION</scope>
</reference>
<dbReference type="AlphaFoldDB" id="A0A8I3WL67"/>
<dbReference type="PANTHER" id="PTHR46254:SF3">
    <property type="entry name" value="SECRETED PROTEIN"/>
    <property type="match status" value="1"/>
</dbReference>
<reference evidence="2 3" key="1">
    <citation type="submission" date="2009-03" db="EMBL/GenBank/DDBJ databases">
        <authorList>
            <person name="Warren W."/>
            <person name="Ye L."/>
            <person name="Minx P."/>
            <person name="Worley K."/>
            <person name="Gibbs R."/>
            <person name="Wilson R.K."/>
        </authorList>
    </citation>
    <scope>NUCLEOTIDE SEQUENCE [LARGE SCALE GENOMIC DNA]</scope>
</reference>
<keyword evidence="3" id="KW-1185">Reference proteome</keyword>
<dbReference type="GeneTree" id="ENSGT00940000164709"/>
<feature type="compositionally biased region" description="Gly residues" evidence="1">
    <location>
        <begin position="68"/>
        <end position="79"/>
    </location>
</feature>
<evidence type="ECO:0000256" key="1">
    <source>
        <dbReference type="SAM" id="MobiDB-lite"/>
    </source>
</evidence>
<protein>
    <submittedName>
        <fullName evidence="2">Uncharacterized protein</fullName>
    </submittedName>
</protein>